<dbReference type="AlphaFoldDB" id="A0A6C0IE60"/>
<protein>
    <submittedName>
        <fullName evidence="1">Uncharacterized protein</fullName>
    </submittedName>
</protein>
<name>A0A6C0IE60_9ZZZZ</name>
<dbReference type="EMBL" id="MN740152">
    <property type="protein sequence ID" value="QHT89803.1"/>
    <property type="molecule type" value="Genomic_DNA"/>
</dbReference>
<proteinExistence type="predicted"/>
<reference evidence="1" key="1">
    <citation type="journal article" date="2020" name="Nature">
        <title>Giant virus diversity and host interactions through global metagenomics.</title>
        <authorList>
            <person name="Schulz F."/>
            <person name="Roux S."/>
            <person name="Paez-Espino D."/>
            <person name="Jungbluth S."/>
            <person name="Walsh D.A."/>
            <person name="Denef V.J."/>
            <person name="McMahon K.D."/>
            <person name="Konstantinidis K.T."/>
            <person name="Eloe-Fadrosh E.A."/>
            <person name="Kyrpides N.C."/>
            <person name="Woyke T."/>
        </authorList>
    </citation>
    <scope>NUCLEOTIDE SEQUENCE</scope>
    <source>
        <strain evidence="1">GVMAG-M-3300023184-62</strain>
    </source>
</reference>
<sequence>MSSQEIGTWVRNWVHYDNLASNLNKQTTNARKMRDTYEQQIISGLKRSNMENAIIKVAGAQLSLSHEKSQHPLTLSRIEEITHKYFELRGGQDETEAYMKFLRKNRGTDDSIRLKKTNLLPPAQAPATLL</sequence>
<evidence type="ECO:0000313" key="1">
    <source>
        <dbReference type="EMBL" id="QHT89803.1"/>
    </source>
</evidence>
<organism evidence="1">
    <name type="scientific">viral metagenome</name>
    <dbReference type="NCBI Taxonomy" id="1070528"/>
    <lineage>
        <taxon>unclassified sequences</taxon>
        <taxon>metagenomes</taxon>
        <taxon>organismal metagenomes</taxon>
    </lineage>
</organism>
<accession>A0A6C0IE60</accession>